<keyword evidence="11" id="KW-0378">Hydrolase</keyword>
<comment type="similarity">
    <text evidence="5">Belongs to the CAF1 family.</text>
</comment>
<keyword evidence="16" id="KW-0539">Nucleus</keyword>
<reference evidence="19 20" key="1">
    <citation type="submission" date="2019-09" db="EMBL/GenBank/DDBJ databases">
        <authorList>
            <person name="Ou C."/>
        </authorList>
    </citation>
    <scope>NUCLEOTIDE SEQUENCE [LARGE SCALE GENOMIC DNA]</scope>
    <source>
        <strain evidence="19">S2</strain>
        <tissue evidence="19">Leaf</tissue>
    </source>
</reference>
<evidence type="ECO:0000313" key="20">
    <source>
        <dbReference type="Proteomes" id="UP000327157"/>
    </source>
</evidence>
<evidence type="ECO:0000256" key="8">
    <source>
        <dbReference type="ARBA" id="ARBA00022490"/>
    </source>
</evidence>
<evidence type="ECO:0000256" key="18">
    <source>
        <dbReference type="SAM" id="MobiDB-lite"/>
    </source>
</evidence>
<dbReference type="Gene3D" id="3.30.420.10">
    <property type="entry name" value="Ribonuclease H-like superfamily/Ribonuclease H"/>
    <property type="match status" value="1"/>
</dbReference>
<evidence type="ECO:0000256" key="11">
    <source>
        <dbReference type="ARBA" id="ARBA00022801"/>
    </source>
</evidence>
<comment type="cofactor">
    <cofactor evidence="2">
        <name>a divalent metal cation</name>
        <dbReference type="ChEBI" id="CHEBI:60240"/>
    </cofactor>
</comment>
<evidence type="ECO:0000256" key="17">
    <source>
        <dbReference type="ARBA" id="ARBA00025148"/>
    </source>
</evidence>
<dbReference type="InterPro" id="IPR039637">
    <property type="entry name" value="CNOT7/CNOT8/Pop2"/>
</dbReference>
<evidence type="ECO:0000256" key="1">
    <source>
        <dbReference type="ARBA" id="ARBA00001663"/>
    </source>
</evidence>
<evidence type="ECO:0000256" key="3">
    <source>
        <dbReference type="ARBA" id="ARBA00004123"/>
    </source>
</evidence>
<dbReference type="OrthoDB" id="696953at2759"/>
<keyword evidence="10" id="KW-0479">Metal-binding</keyword>
<keyword evidence="12" id="KW-0269">Exonuclease</keyword>
<evidence type="ECO:0000256" key="2">
    <source>
        <dbReference type="ARBA" id="ARBA00001968"/>
    </source>
</evidence>
<dbReference type="InterPro" id="IPR036397">
    <property type="entry name" value="RNaseH_sf"/>
</dbReference>
<accession>A0A5N5EYN3</accession>
<evidence type="ECO:0000256" key="5">
    <source>
        <dbReference type="ARBA" id="ARBA00008372"/>
    </source>
</evidence>
<dbReference type="GO" id="GO:0005634">
    <property type="term" value="C:nucleus"/>
    <property type="evidence" value="ECO:0007669"/>
    <property type="project" value="UniProtKB-SubCell"/>
</dbReference>
<dbReference type="SUPFAM" id="SSF53098">
    <property type="entry name" value="Ribonuclease H-like"/>
    <property type="match status" value="1"/>
</dbReference>
<evidence type="ECO:0000256" key="16">
    <source>
        <dbReference type="ARBA" id="ARBA00023242"/>
    </source>
</evidence>
<dbReference type="GO" id="GO:0030014">
    <property type="term" value="C:CCR4-NOT complex"/>
    <property type="evidence" value="ECO:0007669"/>
    <property type="project" value="InterPro"/>
</dbReference>
<evidence type="ECO:0000256" key="13">
    <source>
        <dbReference type="ARBA" id="ARBA00022884"/>
    </source>
</evidence>
<gene>
    <name evidence="19" type="ORF">D8674_031287</name>
</gene>
<dbReference type="Proteomes" id="UP000327157">
    <property type="component" value="Chromosome 7"/>
</dbReference>
<dbReference type="EMBL" id="SMOL01000781">
    <property type="protein sequence ID" value="KAB2595837.1"/>
    <property type="molecule type" value="Genomic_DNA"/>
</dbReference>
<evidence type="ECO:0000256" key="6">
    <source>
        <dbReference type="ARBA" id="ARBA00011757"/>
    </source>
</evidence>
<dbReference type="Pfam" id="PF04857">
    <property type="entry name" value="CAF1"/>
    <property type="match status" value="1"/>
</dbReference>
<evidence type="ECO:0000313" key="19">
    <source>
        <dbReference type="EMBL" id="KAB2595837.1"/>
    </source>
</evidence>
<evidence type="ECO:0000256" key="12">
    <source>
        <dbReference type="ARBA" id="ARBA00022839"/>
    </source>
</evidence>
<keyword evidence="15" id="KW-0804">Transcription</keyword>
<comment type="catalytic activity">
    <reaction evidence="1">
        <text>Exonucleolytic cleavage of poly(A) to 5'-AMP.</text>
        <dbReference type="EC" id="3.1.13.4"/>
    </reaction>
</comment>
<dbReference type="GO" id="GO:0004535">
    <property type="term" value="F:poly(A)-specific ribonuclease activity"/>
    <property type="evidence" value="ECO:0007669"/>
    <property type="project" value="UniProtKB-EC"/>
</dbReference>
<evidence type="ECO:0000256" key="14">
    <source>
        <dbReference type="ARBA" id="ARBA00023015"/>
    </source>
</evidence>
<comment type="subcellular location">
    <subcellularLocation>
        <location evidence="4">Cytoplasm</location>
    </subcellularLocation>
    <subcellularLocation>
        <location evidence="3">Nucleus</location>
    </subcellularLocation>
</comment>
<evidence type="ECO:0000256" key="15">
    <source>
        <dbReference type="ARBA" id="ARBA00023163"/>
    </source>
</evidence>
<keyword evidence="9" id="KW-0540">Nuclease</keyword>
<dbReference type="InterPro" id="IPR012337">
    <property type="entry name" value="RNaseH-like_sf"/>
</dbReference>
<sequence length="281" mass="31262">MTNRFTAVWVDNFAQEIAAIDHFLTHFPIVSFDTEFPGFLHNTLRSASDALRYQDLCFNVDSLKLIQLGITLFDDLGNIEGTWEFNFRGFEEGFAEVLRMHRGRLLWVSFHGLYDSAYVMKLMKANASSPTKFAAMADMIFIRWCVAELLVMKSSSRVGESCAVAGDVMASSRAAQALVSDRLIVGVLSPRKRIQEEVVAKAKGIGVGFQEPDGVPDERDCSHDVSKASNERYPSSVDFRPTCGLAWAGCQSIPPAGVDWLSLSLFFPLGASLFCFRWKCS</sequence>
<evidence type="ECO:0000256" key="7">
    <source>
        <dbReference type="ARBA" id="ARBA00012161"/>
    </source>
</evidence>
<dbReference type="GO" id="GO:0003723">
    <property type="term" value="F:RNA binding"/>
    <property type="evidence" value="ECO:0007669"/>
    <property type="project" value="UniProtKB-KW"/>
</dbReference>
<dbReference type="GO" id="GO:0046872">
    <property type="term" value="F:metal ion binding"/>
    <property type="evidence" value="ECO:0007669"/>
    <property type="project" value="UniProtKB-KW"/>
</dbReference>
<feature type="compositionally biased region" description="Basic and acidic residues" evidence="18">
    <location>
        <begin position="216"/>
        <end position="229"/>
    </location>
</feature>
<dbReference type="PANTHER" id="PTHR10797">
    <property type="entry name" value="CCR4-NOT TRANSCRIPTION COMPLEX SUBUNIT"/>
    <property type="match status" value="1"/>
</dbReference>
<comment type="function">
    <text evidence="17">Ubiquitous transcription factor required for a diverse set of processes. It is a component of the CCR4 complex involved in the control of gene expression.</text>
</comment>
<dbReference type="GO" id="GO:0005737">
    <property type="term" value="C:cytoplasm"/>
    <property type="evidence" value="ECO:0007669"/>
    <property type="project" value="UniProtKB-SubCell"/>
</dbReference>
<dbReference type="AlphaFoldDB" id="A0A5N5EYN3"/>
<protein>
    <recommendedName>
        <fullName evidence="7">poly(A)-specific ribonuclease</fullName>
        <ecNumber evidence="7">3.1.13.4</ecNumber>
    </recommendedName>
</protein>
<dbReference type="EC" id="3.1.13.4" evidence="7"/>
<organism evidence="19 20">
    <name type="scientific">Pyrus ussuriensis x Pyrus communis</name>
    <dbReference type="NCBI Taxonomy" id="2448454"/>
    <lineage>
        <taxon>Eukaryota</taxon>
        <taxon>Viridiplantae</taxon>
        <taxon>Streptophyta</taxon>
        <taxon>Embryophyta</taxon>
        <taxon>Tracheophyta</taxon>
        <taxon>Spermatophyta</taxon>
        <taxon>Magnoliopsida</taxon>
        <taxon>eudicotyledons</taxon>
        <taxon>Gunneridae</taxon>
        <taxon>Pentapetalae</taxon>
        <taxon>rosids</taxon>
        <taxon>fabids</taxon>
        <taxon>Rosales</taxon>
        <taxon>Rosaceae</taxon>
        <taxon>Amygdaloideae</taxon>
        <taxon>Maleae</taxon>
        <taxon>Pyrus</taxon>
    </lineage>
</organism>
<keyword evidence="8" id="KW-0963">Cytoplasm</keyword>
<comment type="subunit">
    <text evidence="6">Component of the CCR4-NOT complex, at least composed of CRR4 and CAF1 proteins.</text>
</comment>
<name>A0A5N5EYN3_9ROSA</name>
<comment type="caution">
    <text evidence="19">The sequence shown here is derived from an EMBL/GenBank/DDBJ whole genome shotgun (WGS) entry which is preliminary data.</text>
</comment>
<keyword evidence="13" id="KW-0694">RNA-binding</keyword>
<evidence type="ECO:0000256" key="9">
    <source>
        <dbReference type="ARBA" id="ARBA00022722"/>
    </source>
</evidence>
<reference evidence="19 20" key="3">
    <citation type="submission" date="2019-11" db="EMBL/GenBank/DDBJ databases">
        <title>A de novo genome assembly of a pear dwarfing rootstock.</title>
        <authorList>
            <person name="Wang F."/>
            <person name="Wang J."/>
            <person name="Li S."/>
            <person name="Zhang Y."/>
            <person name="Fang M."/>
            <person name="Ma L."/>
            <person name="Zhao Y."/>
            <person name="Jiang S."/>
        </authorList>
    </citation>
    <scope>NUCLEOTIDE SEQUENCE [LARGE SCALE GENOMIC DNA]</scope>
    <source>
        <strain evidence="19">S2</strain>
        <tissue evidence="19">Leaf</tissue>
    </source>
</reference>
<feature type="region of interest" description="Disordered" evidence="18">
    <location>
        <begin position="210"/>
        <end position="229"/>
    </location>
</feature>
<evidence type="ECO:0000256" key="4">
    <source>
        <dbReference type="ARBA" id="ARBA00004496"/>
    </source>
</evidence>
<keyword evidence="20" id="KW-1185">Reference proteome</keyword>
<dbReference type="InterPro" id="IPR006941">
    <property type="entry name" value="RNase_CAF1"/>
</dbReference>
<proteinExistence type="inferred from homology"/>
<reference evidence="20" key="2">
    <citation type="submission" date="2019-10" db="EMBL/GenBank/DDBJ databases">
        <title>A de novo genome assembly of a pear dwarfing rootstock.</title>
        <authorList>
            <person name="Wang F."/>
            <person name="Wang J."/>
            <person name="Li S."/>
            <person name="Zhang Y."/>
            <person name="Fang M."/>
            <person name="Ma L."/>
            <person name="Zhao Y."/>
            <person name="Jiang S."/>
        </authorList>
    </citation>
    <scope>NUCLEOTIDE SEQUENCE [LARGE SCALE GENOMIC DNA]</scope>
</reference>
<evidence type="ECO:0000256" key="10">
    <source>
        <dbReference type="ARBA" id="ARBA00022723"/>
    </source>
</evidence>
<keyword evidence="14" id="KW-0805">Transcription regulation</keyword>